<dbReference type="InterPro" id="IPR020616">
    <property type="entry name" value="Thiolase_N"/>
</dbReference>
<dbReference type="EMBL" id="JACXLD010000010">
    <property type="protein sequence ID" value="MBD2860066.1"/>
    <property type="molecule type" value="Genomic_DNA"/>
</dbReference>
<comment type="caution">
    <text evidence="3">The sequence shown here is derived from an EMBL/GenBank/DDBJ whole genome shotgun (WGS) entry which is preliminary data.</text>
</comment>
<dbReference type="InterPro" id="IPR002155">
    <property type="entry name" value="Thiolase"/>
</dbReference>
<evidence type="ECO:0000313" key="3">
    <source>
        <dbReference type="EMBL" id="MBD2860066.1"/>
    </source>
</evidence>
<evidence type="ECO:0000313" key="4">
    <source>
        <dbReference type="Proteomes" id="UP000610558"/>
    </source>
</evidence>
<dbReference type="Pfam" id="PF00108">
    <property type="entry name" value="Thiolase_N"/>
    <property type="match status" value="1"/>
</dbReference>
<dbReference type="AlphaFoldDB" id="A0A927C5R1"/>
<dbReference type="Gene3D" id="3.40.47.10">
    <property type="match status" value="1"/>
</dbReference>
<evidence type="ECO:0000259" key="1">
    <source>
        <dbReference type="Pfam" id="PF00108"/>
    </source>
</evidence>
<accession>A0A927C5R1</accession>
<dbReference type="PANTHER" id="PTHR42870">
    <property type="entry name" value="ACETYL-COA C-ACETYLTRANSFERASE"/>
    <property type="match status" value="1"/>
</dbReference>
<dbReference type="PANTHER" id="PTHR42870:SF1">
    <property type="entry name" value="NON-SPECIFIC LIPID-TRANSFER PROTEIN-LIKE 2"/>
    <property type="match status" value="1"/>
</dbReference>
<keyword evidence="4" id="KW-1185">Reference proteome</keyword>
<dbReference type="Pfam" id="PF22691">
    <property type="entry name" value="Thiolase_C_1"/>
    <property type="match status" value="1"/>
</dbReference>
<gene>
    <name evidence="3" type="ORF">IB286_13755</name>
</gene>
<dbReference type="InterPro" id="IPR016039">
    <property type="entry name" value="Thiolase-like"/>
</dbReference>
<protein>
    <submittedName>
        <fullName evidence="3">Thiolase family protein</fullName>
    </submittedName>
</protein>
<dbReference type="InterPro" id="IPR055140">
    <property type="entry name" value="Thiolase_C_2"/>
</dbReference>
<dbReference type="SUPFAM" id="SSF53901">
    <property type="entry name" value="Thiolase-like"/>
    <property type="match status" value="2"/>
</dbReference>
<name>A0A927C5R1_9GAMM</name>
<dbReference type="PIRSF" id="PIRSF000429">
    <property type="entry name" value="Ac-CoA_Ac_transf"/>
    <property type="match status" value="1"/>
</dbReference>
<evidence type="ECO:0000259" key="2">
    <source>
        <dbReference type="Pfam" id="PF22691"/>
    </source>
</evidence>
<feature type="domain" description="Thiolase N-terminal" evidence="1">
    <location>
        <begin position="4"/>
        <end position="208"/>
    </location>
</feature>
<feature type="domain" description="Thiolase C-terminal" evidence="2">
    <location>
        <begin position="283"/>
        <end position="399"/>
    </location>
</feature>
<dbReference type="RefSeq" id="WP_027951049.1">
    <property type="nucleotide sequence ID" value="NZ_JACXLD010000010.1"/>
</dbReference>
<organism evidence="3 4">
    <name type="scientific">Spongiibacter pelagi</name>
    <dbReference type="NCBI Taxonomy" id="2760804"/>
    <lineage>
        <taxon>Bacteria</taxon>
        <taxon>Pseudomonadati</taxon>
        <taxon>Pseudomonadota</taxon>
        <taxon>Gammaproteobacteria</taxon>
        <taxon>Cellvibrionales</taxon>
        <taxon>Spongiibacteraceae</taxon>
        <taxon>Spongiibacter</taxon>
    </lineage>
</organism>
<dbReference type="CDD" id="cd00829">
    <property type="entry name" value="SCP-x_thiolase"/>
    <property type="match status" value="1"/>
</dbReference>
<proteinExistence type="predicted"/>
<reference evidence="3" key="1">
    <citation type="submission" date="2020-09" db="EMBL/GenBank/DDBJ databases">
        <authorList>
            <person name="Yoon J.-W."/>
        </authorList>
    </citation>
    <scope>NUCLEOTIDE SEQUENCE</scope>
    <source>
        <strain evidence="3">KMU-158</strain>
    </source>
</reference>
<dbReference type="Proteomes" id="UP000610558">
    <property type="component" value="Unassembled WGS sequence"/>
</dbReference>
<dbReference type="GO" id="GO:0003988">
    <property type="term" value="F:acetyl-CoA C-acyltransferase activity"/>
    <property type="evidence" value="ECO:0007669"/>
    <property type="project" value="UniProtKB-ARBA"/>
</dbReference>
<sequence length="413" mass="43493">MTDVYIAGVGMTPFGRHMDKSYKDLTAEAVQGALTDAGVDKDEVGEAFFASCVIGFLQDQHMVPGQVALRSMGFEGIPIFNVEGACASATSGLYLAAQAIRAGSCDIAIAVGTEKMLTEDKAKMFAAFDSAWDVTTVEANKEYLLKMGEGITLPEGSLSPKPYSMFMDVYAAFCRQHMKTFGTTQEQIAAVCAKNHTHSVHNPLAQYQNPYTVEEVMAAPPITYPLTLPMCAPISDGSAAAVLCSAEGLKRLRGDASRAVKLLSCVFRSGINRTAEEYEKHITALAAAEAYEKAGVSPEDVSVVEVHDATAMGEIIQVENLRLVPWGEGGPAAARGDFTVGGRVPVNPSGGLESKGHPIGATGLGQIFELVTQLRGEAGARQVEGARIAVQENGGGLVGLEEATAAVSILAKQ</sequence>